<evidence type="ECO:0000313" key="3">
    <source>
        <dbReference type="Proteomes" id="UP000011560"/>
    </source>
</evidence>
<dbReference type="OrthoDB" id="203413at2157"/>
<keyword evidence="1" id="KW-1133">Transmembrane helix</keyword>
<dbReference type="STRING" id="1227490.C479_12923"/>
<feature type="transmembrane region" description="Helical" evidence="1">
    <location>
        <begin position="20"/>
        <end position="43"/>
    </location>
</feature>
<accession>M0BCN9</accession>
<keyword evidence="1" id="KW-0472">Membrane</keyword>
<keyword evidence="1" id="KW-0812">Transmembrane</keyword>
<evidence type="ECO:0000313" key="2">
    <source>
        <dbReference type="EMBL" id="ELZ08242.1"/>
    </source>
</evidence>
<proteinExistence type="predicted"/>
<gene>
    <name evidence="2" type="ORF">C479_12923</name>
</gene>
<dbReference type="AlphaFoldDB" id="M0BCN9"/>
<comment type="caution">
    <text evidence="2">The sequence shown here is derived from an EMBL/GenBank/DDBJ whole genome shotgun (WGS) entry which is preliminary data.</text>
</comment>
<feature type="transmembrane region" description="Helical" evidence="1">
    <location>
        <begin position="73"/>
        <end position="96"/>
    </location>
</feature>
<evidence type="ECO:0000256" key="1">
    <source>
        <dbReference type="SAM" id="Phobius"/>
    </source>
</evidence>
<protein>
    <submittedName>
        <fullName evidence="2">Uncharacterized protein</fullName>
    </submittedName>
</protein>
<sequence>MQRDSSMRHLKAAPARVQRLLVGAIVAYFVLWLGSIVLSSPILALTSNALFGLIAIGIGVVLATNARTTGSVLGLSGVVLVLGGGLELGWIASVLVGNAIPVASQVTSLLIFLGILGYGYAIWSAS</sequence>
<name>M0BCN9_9EURY</name>
<organism evidence="2 3">
    <name type="scientific">Halovivax asiaticus JCM 14624</name>
    <dbReference type="NCBI Taxonomy" id="1227490"/>
    <lineage>
        <taxon>Archaea</taxon>
        <taxon>Methanobacteriati</taxon>
        <taxon>Methanobacteriota</taxon>
        <taxon>Stenosarchaea group</taxon>
        <taxon>Halobacteria</taxon>
        <taxon>Halobacteriales</taxon>
        <taxon>Natrialbaceae</taxon>
        <taxon>Halovivax</taxon>
    </lineage>
</organism>
<keyword evidence="3" id="KW-1185">Reference proteome</keyword>
<feature type="transmembrane region" description="Helical" evidence="1">
    <location>
        <begin position="102"/>
        <end position="123"/>
    </location>
</feature>
<dbReference type="EMBL" id="AOIQ01000021">
    <property type="protein sequence ID" value="ELZ08242.1"/>
    <property type="molecule type" value="Genomic_DNA"/>
</dbReference>
<dbReference type="Proteomes" id="UP000011560">
    <property type="component" value="Unassembled WGS sequence"/>
</dbReference>
<dbReference type="RefSeq" id="WP_007703320.1">
    <property type="nucleotide sequence ID" value="NZ_AOIQ01000021.1"/>
</dbReference>
<reference evidence="2 3" key="1">
    <citation type="journal article" date="2014" name="PLoS Genet.">
        <title>Phylogenetically driven sequencing of extremely halophilic archaea reveals strategies for static and dynamic osmo-response.</title>
        <authorList>
            <person name="Becker E.A."/>
            <person name="Seitzer P.M."/>
            <person name="Tritt A."/>
            <person name="Larsen D."/>
            <person name="Krusor M."/>
            <person name="Yao A.I."/>
            <person name="Wu D."/>
            <person name="Madern D."/>
            <person name="Eisen J.A."/>
            <person name="Darling A.E."/>
            <person name="Facciotti M.T."/>
        </authorList>
    </citation>
    <scope>NUCLEOTIDE SEQUENCE [LARGE SCALE GENOMIC DNA]</scope>
    <source>
        <strain evidence="2 3">JCM 14624</strain>
    </source>
</reference>
<feature type="transmembrane region" description="Helical" evidence="1">
    <location>
        <begin position="49"/>
        <end position="66"/>
    </location>
</feature>